<protein>
    <recommendedName>
        <fullName evidence="13">NTF2 domain-containing protein</fullName>
    </recommendedName>
</protein>
<dbReference type="GO" id="GO:0005634">
    <property type="term" value="C:nucleus"/>
    <property type="evidence" value="ECO:0007669"/>
    <property type="project" value="UniProtKB-SubCell"/>
</dbReference>
<keyword evidence="6" id="KW-0509">mRNA transport</keyword>
<dbReference type="OrthoDB" id="25872at2759"/>
<dbReference type="PROSITE" id="PS51450">
    <property type="entry name" value="LRR"/>
    <property type="match status" value="1"/>
</dbReference>
<dbReference type="Gene3D" id="3.80.10.10">
    <property type="entry name" value="Ribonuclease Inhibitor"/>
    <property type="match status" value="1"/>
</dbReference>
<dbReference type="SUPFAM" id="SSF52058">
    <property type="entry name" value="L domain-like"/>
    <property type="match status" value="1"/>
</dbReference>
<evidence type="ECO:0000256" key="7">
    <source>
        <dbReference type="ARBA" id="ARBA00023242"/>
    </source>
</evidence>
<dbReference type="SMART" id="SM00804">
    <property type="entry name" value="TAP_C"/>
    <property type="match status" value="1"/>
</dbReference>
<dbReference type="InterPro" id="IPR057125">
    <property type="entry name" value="NXF1/2/3/5-like_LRR"/>
</dbReference>
<dbReference type="InterPro" id="IPR018222">
    <property type="entry name" value="Nuclear_transport_factor_2_euk"/>
</dbReference>
<dbReference type="InterPro" id="IPR001611">
    <property type="entry name" value="Leu-rich_rpt"/>
</dbReference>
<reference evidence="12" key="1">
    <citation type="submission" date="2016-04" db="EMBL/GenBank/DDBJ databases">
        <title>Comparative genomics of biotechnologically important yeasts.</title>
        <authorList>
            <consortium name="DOE Joint Genome Institute"/>
            <person name="Riley R."/>
            <person name="Haridas S."/>
            <person name="Wolfe K.H."/>
            <person name="Lopes M.R."/>
            <person name="Hittinger C.T."/>
            <person name="Goker M."/>
            <person name="Salamov A."/>
            <person name="Wisecaver J."/>
            <person name="Long T.M."/>
            <person name="Aerts A.L."/>
            <person name="Barry K."/>
            <person name="Choi C."/>
            <person name="Clum A."/>
            <person name="Coughlan A.Y."/>
            <person name="Deshpande S."/>
            <person name="Douglass A.P."/>
            <person name="Hanson S.J."/>
            <person name="Klenk H.-P."/>
            <person name="Labutti K."/>
            <person name="Lapidus A."/>
            <person name="Lindquist E."/>
            <person name="Lipzen A."/>
            <person name="Meier-Kolthoff J.P."/>
            <person name="Ohm R.A."/>
            <person name="Otillar R.P."/>
            <person name="Pangilinan J."/>
            <person name="Peng Y."/>
            <person name="Rokas A."/>
            <person name="Rosa C.A."/>
            <person name="Scheuner C."/>
            <person name="Sibirny A.A."/>
            <person name="Slot J.C."/>
            <person name="Stielow J.B."/>
            <person name="Sun H."/>
            <person name="Kurtzman C.P."/>
            <person name="Blackwell M."/>
            <person name="Grigoriev I.V."/>
            <person name="Jeffries T.W."/>
        </authorList>
    </citation>
    <scope>NUCLEOTIDE SEQUENCE [LARGE SCALE GENOMIC DNA]</scope>
    <source>
        <strain evidence="12">NRRL YB-2248</strain>
    </source>
</reference>
<dbReference type="STRING" id="983967.A0A1E4ST20"/>
<evidence type="ECO:0000256" key="8">
    <source>
        <dbReference type="SAM" id="MobiDB-lite"/>
    </source>
</evidence>
<dbReference type="InterPro" id="IPR032675">
    <property type="entry name" value="LRR_dom_sf"/>
</dbReference>
<evidence type="ECO:0000256" key="5">
    <source>
        <dbReference type="ARBA" id="ARBA00022737"/>
    </source>
</evidence>
<dbReference type="PANTHER" id="PTHR10662">
    <property type="entry name" value="NUCLEAR RNA EXPORT FACTOR"/>
    <property type="match status" value="1"/>
</dbReference>
<comment type="subcellular location">
    <subcellularLocation>
        <location evidence="1">Nucleus</location>
    </subcellularLocation>
</comment>
<dbReference type="Gene3D" id="1.10.8.10">
    <property type="entry name" value="DNA helicase RuvA subunit, C-terminal domain"/>
    <property type="match status" value="1"/>
</dbReference>
<feature type="domain" description="TAP-C" evidence="10">
    <location>
        <begin position="584"/>
        <end position="636"/>
    </location>
</feature>
<evidence type="ECO:0000259" key="10">
    <source>
        <dbReference type="PROSITE" id="PS51281"/>
    </source>
</evidence>
<dbReference type="InterPro" id="IPR030217">
    <property type="entry name" value="NXF_fam"/>
</dbReference>
<feature type="domain" description="NTF2" evidence="9">
    <location>
        <begin position="295"/>
        <end position="493"/>
    </location>
</feature>
<feature type="compositionally biased region" description="Polar residues" evidence="8">
    <location>
        <begin position="454"/>
        <end position="463"/>
    </location>
</feature>
<comment type="similarity">
    <text evidence="2">Belongs to the NXF family.</text>
</comment>
<dbReference type="Pfam" id="PF24048">
    <property type="entry name" value="LRR_NXF1-5"/>
    <property type="match status" value="1"/>
</dbReference>
<dbReference type="CDD" id="cd14342">
    <property type="entry name" value="UBA_TAP-C"/>
    <property type="match status" value="1"/>
</dbReference>
<dbReference type="Gene3D" id="3.10.450.50">
    <property type="match status" value="1"/>
</dbReference>
<dbReference type="SUPFAM" id="SSF46934">
    <property type="entry name" value="UBA-like"/>
    <property type="match status" value="1"/>
</dbReference>
<dbReference type="SUPFAM" id="SSF54427">
    <property type="entry name" value="NTF2-like"/>
    <property type="match status" value="1"/>
</dbReference>
<dbReference type="GO" id="GO:0003723">
    <property type="term" value="F:RNA binding"/>
    <property type="evidence" value="ECO:0007669"/>
    <property type="project" value="TreeGrafter"/>
</dbReference>
<dbReference type="InterPro" id="IPR005637">
    <property type="entry name" value="TAP_C_dom"/>
</dbReference>
<dbReference type="Proteomes" id="UP000094801">
    <property type="component" value="Unassembled WGS sequence"/>
</dbReference>
<dbReference type="InterPro" id="IPR002075">
    <property type="entry name" value="NTF2_dom"/>
</dbReference>
<dbReference type="Pfam" id="PF22602">
    <property type="entry name" value="NXF_NTF2"/>
    <property type="match status" value="1"/>
</dbReference>
<dbReference type="AlphaFoldDB" id="A0A1E4ST20"/>
<dbReference type="Pfam" id="PF18444">
    <property type="entry name" value="RRM_9"/>
    <property type="match status" value="1"/>
</dbReference>
<evidence type="ECO:0000256" key="4">
    <source>
        <dbReference type="ARBA" id="ARBA00022614"/>
    </source>
</evidence>
<accession>A0A1E4ST20</accession>
<feature type="region of interest" description="Disordered" evidence="8">
    <location>
        <begin position="436"/>
        <end position="466"/>
    </location>
</feature>
<dbReference type="PANTHER" id="PTHR10662:SF22">
    <property type="entry name" value="NUCLEAR RNA EXPORT FACTOR 1"/>
    <property type="match status" value="1"/>
</dbReference>
<dbReference type="PROSITE" id="PS50177">
    <property type="entry name" value="NTF2_DOMAIN"/>
    <property type="match status" value="1"/>
</dbReference>
<dbReference type="EMBL" id="KV453878">
    <property type="protein sequence ID" value="ODV82653.1"/>
    <property type="molecule type" value="Genomic_DNA"/>
</dbReference>
<proteinExistence type="inferred from homology"/>
<gene>
    <name evidence="11" type="ORF">CANARDRAFT_30690</name>
</gene>
<feature type="region of interest" description="Disordered" evidence="8">
    <location>
        <begin position="510"/>
        <end position="573"/>
    </location>
</feature>
<keyword evidence="3" id="KW-0813">Transport</keyword>
<keyword evidence="4" id="KW-0433">Leucine-rich repeat</keyword>
<evidence type="ECO:0000256" key="2">
    <source>
        <dbReference type="ARBA" id="ARBA00009285"/>
    </source>
</evidence>
<dbReference type="InterPro" id="IPR040736">
    <property type="entry name" value="Mex67_RRM"/>
</dbReference>
<evidence type="ECO:0000256" key="1">
    <source>
        <dbReference type="ARBA" id="ARBA00004123"/>
    </source>
</evidence>
<sequence>MHRGSSRGGYGGGYMNPQQSIQRANQYQNENVITVEIYGWQRASQQDLVNFISRKTRIGLQNVIADHNSGALRGTVRNKKEADDLLRASGIQFAGDTLRIKIVDDTGIAGTNTSNTINTIEVLKTFLRNRYDINSKMLNLENMSQDQLLVSNGLFSSSATSSKFFPALMGLASKEKLAVDSVNLSNNKLNDYSKYLVELSHAFPDLKNLALANNNITKLEFFERSKNKFLKLRELVLSGNPIMNSNVHAGIIKVFPRLIVLDGQIVRDENKLNAIYSFSFPKKSMFFENPDLQKASTSFISTYLNMWDNSRLDLLQLYTSESQFSYHYDTAHIVDQTLPTHSSQGGYHSSSVHSTATWGYYMTNSRNLSRVSAPKQRMARLFKGPENISQVFRSLPKTKHSILEHPELYSVETISFPSLNGMQIVIHGEFEEVAAPEQPQQLNPPPQKGRHNRYNNNPTQNKGTLEKRSFDRSFIVVPGSNGSFIVASDMLLLKSYASNKAFLEDPIVATSTPTSTPPPPATINSGPLSGIPSTTAPSPLASVPGNPLLGAVSNFSTNSPSGTISPQQQQQQTLPPDIASKLNITQQQLVLKIMSDTRLTLEFTLMLCEQSNWNYELAGQNFASSKANLPPQAYQM</sequence>
<evidence type="ECO:0000256" key="6">
    <source>
        <dbReference type="ARBA" id="ARBA00022816"/>
    </source>
</evidence>
<dbReference type="Pfam" id="PF03943">
    <property type="entry name" value="TAP_C"/>
    <property type="match status" value="1"/>
</dbReference>
<organism evidence="11 12">
    <name type="scientific">[Candida] arabinofermentans NRRL YB-2248</name>
    <dbReference type="NCBI Taxonomy" id="983967"/>
    <lineage>
        <taxon>Eukaryota</taxon>
        <taxon>Fungi</taxon>
        <taxon>Dikarya</taxon>
        <taxon>Ascomycota</taxon>
        <taxon>Saccharomycotina</taxon>
        <taxon>Pichiomycetes</taxon>
        <taxon>Pichiales</taxon>
        <taxon>Pichiaceae</taxon>
        <taxon>Ogataea</taxon>
        <taxon>Ogataea/Candida clade</taxon>
    </lineage>
</organism>
<dbReference type="InterPro" id="IPR032710">
    <property type="entry name" value="NTF2-like_dom_sf"/>
</dbReference>
<evidence type="ECO:0000313" key="12">
    <source>
        <dbReference type="Proteomes" id="UP000094801"/>
    </source>
</evidence>
<evidence type="ECO:0000313" key="11">
    <source>
        <dbReference type="EMBL" id="ODV82653.1"/>
    </source>
</evidence>
<keyword evidence="7" id="KW-0539">Nucleus</keyword>
<dbReference type="PROSITE" id="PS51281">
    <property type="entry name" value="TAP_C"/>
    <property type="match status" value="1"/>
</dbReference>
<feature type="compositionally biased region" description="Polar residues" evidence="8">
    <location>
        <begin position="553"/>
        <end position="566"/>
    </location>
</feature>
<evidence type="ECO:0000256" key="3">
    <source>
        <dbReference type="ARBA" id="ARBA00022448"/>
    </source>
</evidence>
<dbReference type="GO" id="GO:0016973">
    <property type="term" value="P:poly(A)+ mRNA export from nucleus"/>
    <property type="evidence" value="ECO:0007669"/>
    <property type="project" value="TreeGrafter"/>
</dbReference>
<feature type="compositionally biased region" description="Polar residues" evidence="8">
    <location>
        <begin position="523"/>
        <end position="537"/>
    </location>
</feature>
<evidence type="ECO:0000259" key="9">
    <source>
        <dbReference type="PROSITE" id="PS50177"/>
    </source>
</evidence>
<keyword evidence="5" id="KW-0677">Repeat</keyword>
<evidence type="ECO:0008006" key="13">
    <source>
        <dbReference type="Google" id="ProtNLM"/>
    </source>
</evidence>
<keyword evidence="12" id="KW-1185">Reference proteome</keyword>
<name>A0A1E4ST20_9ASCO</name>
<dbReference type="InterPro" id="IPR009060">
    <property type="entry name" value="UBA-like_sf"/>
</dbReference>